<keyword evidence="4 5" id="KW-0687">Ribonucleoprotein</keyword>
<evidence type="ECO:0000256" key="2">
    <source>
        <dbReference type="ARBA" id="ARBA00022481"/>
    </source>
</evidence>
<comment type="similarity">
    <text evidence="1 5 6">Belongs to the universal ribosomal protein uL11 family.</text>
</comment>
<reference evidence="11" key="1">
    <citation type="journal article" date="2020" name="mSystems">
        <title>Genome- and Community-Level Interaction Insights into Carbon Utilization and Element Cycling Functions of Hydrothermarchaeota in Hydrothermal Sediment.</title>
        <authorList>
            <person name="Zhou Z."/>
            <person name="Liu Y."/>
            <person name="Xu W."/>
            <person name="Pan J."/>
            <person name="Luo Z.H."/>
            <person name="Li M."/>
        </authorList>
    </citation>
    <scope>NUCLEOTIDE SEQUENCE [LARGE SCALE GENOMIC DNA]</scope>
    <source>
        <strain evidence="11">HyVt-113</strain>
    </source>
</reference>
<comment type="subunit">
    <text evidence="5">Part of the ribosomal stalk of the 50S ribosomal subunit. Interacts with L10 and the large rRNA to form the base of the stalk. L10 forms an elongated spine to which L12 dimers bind in a sequential fashion forming a multimeric L10(L12)X complex.</text>
</comment>
<dbReference type="Pfam" id="PF03946">
    <property type="entry name" value="Ribosomal_L11_N"/>
    <property type="match status" value="1"/>
</dbReference>
<comment type="PTM">
    <text evidence="5">One or more lysine residues are methylated.</text>
</comment>
<keyword evidence="3 5" id="KW-0689">Ribosomal protein</keyword>
<dbReference type="InterPro" id="IPR020784">
    <property type="entry name" value="Ribosomal_uL11_N"/>
</dbReference>
<dbReference type="AlphaFoldDB" id="A0A7V0IAD4"/>
<feature type="compositionally biased region" description="Basic and acidic residues" evidence="8">
    <location>
        <begin position="231"/>
        <end position="247"/>
    </location>
</feature>
<dbReference type="GO" id="GO:0070180">
    <property type="term" value="F:large ribosomal subunit rRNA binding"/>
    <property type="evidence" value="ECO:0007669"/>
    <property type="project" value="UniProtKB-UniRule"/>
</dbReference>
<dbReference type="Gene3D" id="3.30.1550.10">
    <property type="entry name" value="Ribosomal protein L11/L12, N-terminal domain"/>
    <property type="match status" value="1"/>
</dbReference>
<dbReference type="SMART" id="SM00649">
    <property type="entry name" value="RL11"/>
    <property type="match status" value="1"/>
</dbReference>
<keyword evidence="5" id="KW-0699">rRNA-binding</keyword>
<feature type="domain" description="Large ribosomal subunit protein uL11 N-terminal" evidence="10">
    <location>
        <begin position="7"/>
        <end position="58"/>
    </location>
</feature>
<feature type="region of interest" description="Disordered" evidence="8">
    <location>
        <begin position="226"/>
        <end position="247"/>
    </location>
</feature>
<evidence type="ECO:0000259" key="9">
    <source>
        <dbReference type="Pfam" id="PF00298"/>
    </source>
</evidence>
<gene>
    <name evidence="5" type="primary">rplK</name>
    <name evidence="11" type="ORF">ENF30_02455</name>
</gene>
<dbReference type="InterPro" id="IPR036769">
    <property type="entry name" value="Ribosomal_uL11_C_sf"/>
</dbReference>
<evidence type="ECO:0000256" key="5">
    <source>
        <dbReference type="HAMAP-Rule" id="MF_00736"/>
    </source>
</evidence>
<dbReference type="SUPFAM" id="SSF54747">
    <property type="entry name" value="Ribosomal L11/L12e N-terminal domain"/>
    <property type="match status" value="1"/>
</dbReference>
<keyword evidence="2 5" id="KW-0488">Methylation</keyword>
<evidence type="ECO:0000256" key="6">
    <source>
        <dbReference type="RuleBase" id="RU003978"/>
    </source>
</evidence>
<dbReference type="NCBIfam" id="NF002232">
    <property type="entry name" value="PRK01143.1"/>
    <property type="match status" value="1"/>
</dbReference>
<dbReference type="CDD" id="cd00349">
    <property type="entry name" value="Ribosomal_L11"/>
    <property type="match status" value="1"/>
</dbReference>
<accession>A0A7V0IAD4</accession>
<dbReference type="PANTHER" id="PTHR11661:SF1">
    <property type="entry name" value="LARGE RIBOSOMAL SUBUNIT PROTEIN UL11M"/>
    <property type="match status" value="1"/>
</dbReference>
<comment type="function">
    <text evidence="5">Forms part of the ribosomal stalk which helps the ribosome interact with GTP-bound translation factors.</text>
</comment>
<proteinExistence type="inferred from homology"/>
<keyword evidence="5" id="KW-0694">RNA-binding</keyword>
<evidence type="ECO:0000256" key="8">
    <source>
        <dbReference type="SAM" id="MobiDB-lite"/>
    </source>
</evidence>
<dbReference type="Gene3D" id="1.10.10.250">
    <property type="entry name" value="Ribosomal protein L11, C-terminal domain"/>
    <property type="match status" value="1"/>
</dbReference>
<name>A0A7V0IAD4_DESA2</name>
<feature type="coiled-coil region" evidence="7">
    <location>
        <begin position="157"/>
        <end position="198"/>
    </location>
</feature>
<sequence>MSEKKEIKILIEAGKATAGPPVGSTLGPLGLNVGKIVSEINEKTKEMSGMQVPVRILYDPQSKEYEIKIGTPPASALIRKEAGIEKGSGMPHTDFVADLKIEQVIKIAKMKEDSLSGKTLKEKVKEIAGTCNSMGIMIEGKKASEAIKDIDNGKYDKEIKMEKTELSAEELKELEEEKKKLQEEIEKRRHEFEAKAKEIIASMEGKERGEIKAKLVEEGIPTEIINELLPAEEKAETPETPKEEKGE</sequence>
<dbReference type="InterPro" id="IPR000911">
    <property type="entry name" value="Ribosomal_uL11"/>
</dbReference>
<protein>
    <recommendedName>
        <fullName evidence="5">Large ribosomal subunit protein uL11</fullName>
    </recommendedName>
</protein>
<evidence type="ECO:0000256" key="3">
    <source>
        <dbReference type="ARBA" id="ARBA00022980"/>
    </source>
</evidence>
<keyword evidence="7" id="KW-0175">Coiled coil</keyword>
<dbReference type="PANTHER" id="PTHR11661">
    <property type="entry name" value="60S RIBOSOMAL PROTEIN L12"/>
    <property type="match status" value="1"/>
</dbReference>
<evidence type="ECO:0000313" key="11">
    <source>
        <dbReference type="EMBL" id="HDD35643.1"/>
    </source>
</evidence>
<dbReference type="GO" id="GO:0015934">
    <property type="term" value="C:large ribosomal subunit"/>
    <property type="evidence" value="ECO:0007669"/>
    <property type="project" value="TreeGrafter"/>
</dbReference>
<feature type="domain" description="Large ribosomal subunit protein uL11 C-terminal" evidence="9">
    <location>
        <begin position="71"/>
        <end position="138"/>
    </location>
</feature>
<evidence type="ECO:0000256" key="4">
    <source>
        <dbReference type="ARBA" id="ARBA00023274"/>
    </source>
</evidence>
<dbReference type="GO" id="GO:0006412">
    <property type="term" value="P:translation"/>
    <property type="evidence" value="ECO:0007669"/>
    <property type="project" value="UniProtKB-UniRule"/>
</dbReference>
<dbReference type="Proteomes" id="UP000885706">
    <property type="component" value="Unassembled WGS sequence"/>
</dbReference>
<comment type="caution">
    <text evidence="11">The sequence shown here is derived from an EMBL/GenBank/DDBJ whole genome shotgun (WGS) entry which is preliminary data.</text>
</comment>
<evidence type="ECO:0000256" key="7">
    <source>
        <dbReference type="SAM" id="Coils"/>
    </source>
</evidence>
<evidence type="ECO:0000259" key="10">
    <source>
        <dbReference type="Pfam" id="PF03946"/>
    </source>
</evidence>
<dbReference type="EMBL" id="DQWQ01000106">
    <property type="protein sequence ID" value="HDD35643.1"/>
    <property type="molecule type" value="Genomic_DNA"/>
</dbReference>
<dbReference type="GO" id="GO:0003735">
    <property type="term" value="F:structural constituent of ribosome"/>
    <property type="evidence" value="ECO:0007669"/>
    <property type="project" value="InterPro"/>
</dbReference>
<dbReference type="Pfam" id="PF00298">
    <property type="entry name" value="Ribosomal_L11"/>
    <property type="match status" value="1"/>
</dbReference>
<dbReference type="InterPro" id="IPR020783">
    <property type="entry name" value="Ribosomal_uL11_C"/>
</dbReference>
<dbReference type="SUPFAM" id="SSF46906">
    <property type="entry name" value="Ribosomal protein L11, C-terminal domain"/>
    <property type="match status" value="1"/>
</dbReference>
<organism evidence="11">
    <name type="scientific">Desulfofervidus auxilii</name>
    <dbReference type="NCBI Taxonomy" id="1621989"/>
    <lineage>
        <taxon>Bacteria</taxon>
        <taxon>Pseudomonadati</taxon>
        <taxon>Thermodesulfobacteriota</taxon>
        <taxon>Candidatus Desulfofervidia</taxon>
        <taxon>Candidatus Desulfofervidales</taxon>
        <taxon>Candidatus Desulfofervidaceae</taxon>
        <taxon>Candidatus Desulfofervidus</taxon>
    </lineage>
</organism>
<dbReference type="InterPro" id="IPR036796">
    <property type="entry name" value="Ribosomal_uL11_N_sf"/>
</dbReference>
<dbReference type="HAMAP" id="MF_00736">
    <property type="entry name" value="Ribosomal_uL11"/>
    <property type="match status" value="1"/>
</dbReference>
<evidence type="ECO:0000256" key="1">
    <source>
        <dbReference type="ARBA" id="ARBA00010537"/>
    </source>
</evidence>